<keyword evidence="2" id="KW-1185">Reference proteome</keyword>
<dbReference type="EMBL" id="CP120992">
    <property type="protein sequence ID" value="WLQ38762.1"/>
    <property type="molecule type" value="Genomic_DNA"/>
</dbReference>
<accession>A0ABY9HW16</accession>
<protein>
    <submittedName>
        <fullName evidence="1">Uncharacterized protein</fullName>
    </submittedName>
</protein>
<sequence>MTEQRLPHGCLFSFAPRLMHADRTALRPGEQRIPASGRRYPEHRCDVLTSRPRHRRGHRPEARNVLRRR</sequence>
<organism evidence="1 2">
    <name type="scientific">Streptomyces laculatispora</name>
    <dbReference type="NCBI Taxonomy" id="887464"/>
    <lineage>
        <taxon>Bacteria</taxon>
        <taxon>Bacillati</taxon>
        <taxon>Actinomycetota</taxon>
        <taxon>Actinomycetes</taxon>
        <taxon>Kitasatosporales</taxon>
        <taxon>Streptomycetaceae</taxon>
        <taxon>Streptomyces</taxon>
    </lineage>
</organism>
<evidence type="ECO:0000313" key="1">
    <source>
        <dbReference type="EMBL" id="WLQ38762.1"/>
    </source>
</evidence>
<evidence type="ECO:0000313" key="2">
    <source>
        <dbReference type="Proteomes" id="UP001229952"/>
    </source>
</evidence>
<name>A0ABY9HW16_9ACTN</name>
<proteinExistence type="predicted"/>
<gene>
    <name evidence="1" type="ORF">P8A22_01075</name>
</gene>
<reference evidence="1 2" key="1">
    <citation type="submission" date="2023-03" db="EMBL/GenBank/DDBJ databases">
        <title>Isolation and description of six Streptomyces strains from soil environments, able to metabolize different microbial glucans.</title>
        <authorList>
            <person name="Widen T."/>
            <person name="Larsbrink J."/>
        </authorList>
    </citation>
    <scope>NUCLEOTIDE SEQUENCE [LARGE SCALE GENOMIC DNA]</scope>
    <source>
        <strain evidence="1 2">Mut2</strain>
    </source>
</reference>
<dbReference type="RefSeq" id="WP_306085450.1">
    <property type="nucleotide sequence ID" value="NZ_CP120992.1"/>
</dbReference>
<dbReference type="Proteomes" id="UP001229952">
    <property type="component" value="Chromosome"/>
</dbReference>